<dbReference type="SUPFAM" id="SSF53474">
    <property type="entry name" value="alpha/beta-Hydrolases"/>
    <property type="match status" value="1"/>
</dbReference>
<gene>
    <name evidence="3" type="ORF">BN869_000007053_1</name>
</gene>
<dbReference type="Gene3D" id="3.40.50.1820">
    <property type="entry name" value="alpha/beta hydrolase"/>
    <property type="match status" value="1"/>
</dbReference>
<sequence>MLEKSTEVYTTHTLPLECDIYATNTVSDDAPAVLFFHAGGLVGWNRQCIPPWLVQVCCRHGWILMSPSYRLLPQSRGPDLLQDASAAYDFAQTWGRAKSMPRDVILCGASAGFFLAALILHHCLPSPLAVLSIAGINTFRHPFFNSSTLLRQETIHYEMVSRALDGLVVAGTKKPGFVGIFHLDKLTAIGSKNVGYVCPPVIEESTEATQRGVLYEYLIYQNQYLDLVGDLDRGYHWAKELEYNSKVKDWPAIIVIHGDADQGVPLDVSEQMRACLGQDKVFIFVAKGQDHLFELDRFIEDAGPEMDTVRSAVAYLVDIVTTKKRSASCHLSD</sequence>
<name>A0A0B7K7P7_BIOOC</name>
<dbReference type="InterPro" id="IPR050300">
    <property type="entry name" value="GDXG_lipolytic_enzyme"/>
</dbReference>
<dbReference type="InterPro" id="IPR013094">
    <property type="entry name" value="AB_hydrolase_3"/>
</dbReference>
<keyword evidence="1" id="KW-0378">Hydrolase</keyword>
<dbReference type="InterPro" id="IPR029058">
    <property type="entry name" value="AB_hydrolase_fold"/>
</dbReference>
<dbReference type="PANTHER" id="PTHR48081">
    <property type="entry name" value="AB HYDROLASE SUPERFAMILY PROTEIN C4A8.06C"/>
    <property type="match status" value="1"/>
</dbReference>
<feature type="domain" description="Alpha/beta hydrolase fold-3" evidence="2">
    <location>
        <begin position="33"/>
        <end position="123"/>
    </location>
</feature>
<dbReference type="GO" id="GO:0016787">
    <property type="term" value="F:hydrolase activity"/>
    <property type="evidence" value="ECO:0007669"/>
    <property type="project" value="UniProtKB-KW"/>
</dbReference>
<feature type="non-terminal residue" evidence="3">
    <location>
        <position position="333"/>
    </location>
</feature>
<dbReference type="PANTHER" id="PTHR48081:SF3">
    <property type="entry name" value="ALPHA_BETA HYDROLASE FOLD-3 DOMAIN-CONTAINING PROTEIN"/>
    <property type="match status" value="1"/>
</dbReference>
<protein>
    <recommendedName>
        <fullName evidence="2">Alpha/beta hydrolase fold-3 domain-containing protein</fullName>
    </recommendedName>
</protein>
<evidence type="ECO:0000313" key="3">
    <source>
        <dbReference type="EMBL" id="CEO50995.1"/>
    </source>
</evidence>
<dbReference type="AlphaFoldDB" id="A0A0B7K7P7"/>
<accession>A0A0B7K7P7</accession>
<reference evidence="3" key="1">
    <citation type="submission" date="2015-01" db="EMBL/GenBank/DDBJ databases">
        <authorList>
            <person name="Durling Mikael"/>
        </authorList>
    </citation>
    <scope>NUCLEOTIDE SEQUENCE</scope>
</reference>
<evidence type="ECO:0000259" key="2">
    <source>
        <dbReference type="Pfam" id="PF07859"/>
    </source>
</evidence>
<dbReference type="Pfam" id="PF07859">
    <property type="entry name" value="Abhydrolase_3"/>
    <property type="match status" value="1"/>
</dbReference>
<evidence type="ECO:0000256" key="1">
    <source>
        <dbReference type="ARBA" id="ARBA00022801"/>
    </source>
</evidence>
<dbReference type="EMBL" id="CDPU01000021">
    <property type="protein sequence ID" value="CEO50995.1"/>
    <property type="molecule type" value="Genomic_DNA"/>
</dbReference>
<organism evidence="3">
    <name type="scientific">Bionectria ochroleuca</name>
    <name type="common">Gliocladium roseum</name>
    <dbReference type="NCBI Taxonomy" id="29856"/>
    <lineage>
        <taxon>Eukaryota</taxon>
        <taxon>Fungi</taxon>
        <taxon>Dikarya</taxon>
        <taxon>Ascomycota</taxon>
        <taxon>Pezizomycotina</taxon>
        <taxon>Sordariomycetes</taxon>
        <taxon>Hypocreomycetidae</taxon>
        <taxon>Hypocreales</taxon>
        <taxon>Bionectriaceae</taxon>
        <taxon>Clonostachys</taxon>
    </lineage>
</organism>
<proteinExistence type="predicted"/>